<protein>
    <submittedName>
        <fullName evidence="2">Uncharacterized protein</fullName>
    </submittedName>
</protein>
<name>A0A7R6PMZ3_9GAMM</name>
<reference evidence="2 3" key="1">
    <citation type="journal article" date="2008" name="Int. J. Syst. Evol. Microbiol.">
        <title>Amphritea japonica sp. nov. and Amphritea balenae sp. nov., isolated from the sediment adjacent to sperm whale carcasses off Kagoshima, Japan.</title>
        <authorList>
            <person name="Miyazaki M."/>
            <person name="Nogi Y."/>
            <person name="Fujiwara Y."/>
            <person name="Kawato M."/>
            <person name="Nagahama T."/>
            <person name="Kubokawa K."/>
            <person name="Horikoshi K."/>
        </authorList>
    </citation>
    <scope>NUCLEOTIDE SEQUENCE [LARGE SCALE GENOMIC DNA]</scope>
    <source>
        <strain evidence="2 3">ATCC BAA-1530</strain>
    </source>
</reference>
<dbReference type="AlphaFoldDB" id="A0A7R6PMZ3"/>
<keyword evidence="1" id="KW-1133">Transmembrane helix</keyword>
<proteinExistence type="predicted"/>
<evidence type="ECO:0000313" key="2">
    <source>
        <dbReference type="EMBL" id="BBB26338.1"/>
    </source>
</evidence>
<dbReference type="Proteomes" id="UP000595663">
    <property type="component" value="Chromosome"/>
</dbReference>
<dbReference type="EMBL" id="AP014545">
    <property type="protein sequence ID" value="BBB26338.1"/>
    <property type="molecule type" value="Genomic_DNA"/>
</dbReference>
<keyword evidence="1" id="KW-0812">Transmembrane</keyword>
<evidence type="ECO:0000313" key="3">
    <source>
        <dbReference type="Proteomes" id="UP000595663"/>
    </source>
</evidence>
<sequence>MIKTLLKGLIFGIGFITAIFIAGYVGLNYFSNDLADINKKLEIWNSLTEEGKIKASSAIIVVRFSEGEDNVRLASISNIYTKPSSASTDLKVGQLYPKANYYPLSNDENRSASILLFMSDTDSPTTTWHAYNEIIPAVGNMPVELLIKKFKE</sequence>
<organism evidence="2 3">
    <name type="scientific">Amphritea japonica ATCC BAA-1530</name>
    <dbReference type="NCBI Taxonomy" id="1278309"/>
    <lineage>
        <taxon>Bacteria</taxon>
        <taxon>Pseudomonadati</taxon>
        <taxon>Pseudomonadota</taxon>
        <taxon>Gammaproteobacteria</taxon>
        <taxon>Oceanospirillales</taxon>
        <taxon>Oceanospirillaceae</taxon>
        <taxon>Amphritea</taxon>
    </lineage>
</organism>
<accession>A0A7R6PMZ3</accession>
<evidence type="ECO:0000256" key="1">
    <source>
        <dbReference type="SAM" id="Phobius"/>
    </source>
</evidence>
<gene>
    <name evidence="2" type="ORF">AMJAP_1743</name>
</gene>
<keyword evidence="3" id="KW-1185">Reference proteome</keyword>
<feature type="transmembrane region" description="Helical" evidence="1">
    <location>
        <begin position="6"/>
        <end position="30"/>
    </location>
</feature>
<keyword evidence="1" id="KW-0472">Membrane</keyword>
<dbReference type="RefSeq" id="WP_019622342.1">
    <property type="nucleotide sequence ID" value="NZ_AP014545.1"/>
</dbReference>
<dbReference type="KEGG" id="ajp:AMJAP_1743"/>